<name>A0A0F8YAI3_9ZZZZ</name>
<protein>
    <submittedName>
        <fullName evidence="1">Uncharacterized protein</fullName>
    </submittedName>
</protein>
<evidence type="ECO:0000313" key="1">
    <source>
        <dbReference type="EMBL" id="KKK70705.1"/>
    </source>
</evidence>
<proteinExistence type="predicted"/>
<reference evidence="1" key="1">
    <citation type="journal article" date="2015" name="Nature">
        <title>Complex archaea that bridge the gap between prokaryotes and eukaryotes.</title>
        <authorList>
            <person name="Spang A."/>
            <person name="Saw J.H."/>
            <person name="Jorgensen S.L."/>
            <person name="Zaremba-Niedzwiedzka K."/>
            <person name="Martijn J."/>
            <person name="Lind A.E."/>
            <person name="van Eijk R."/>
            <person name="Schleper C."/>
            <person name="Guy L."/>
            <person name="Ettema T.J."/>
        </authorList>
    </citation>
    <scope>NUCLEOTIDE SEQUENCE</scope>
</reference>
<accession>A0A0F8YAI3</accession>
<gene>
    <name evidence="1" type="ORF">LCGC14_2921290</name>
</gene>
<dbReference type="AlphaFoldDB" id="A0A0F8YAI3"/>
<organism evidence="1">
    <name type="scientific">marine sediment metagenome</name>
    <dbReference type="NCBI Taxonomy" id="412755"/>
    <lineage>
        <taxon>unclassified sequences</taxon>
        <taxon>metagenomes</taxon>
        <taxon>ecological metagenomes</taxon>
    </lineage>
</organism>
<comment type="caution">
    <text evidence="1">The sequence shown here is derived from an EMBL/GenBank/DDBJ whole genome shotgun (WGS) entry which is preliminary data.</text>
</comment>
<dbReference type="EMBL" id="LAZR01058061">
    <property type="protein sequence ID" value="KKK70705.1"/>
    <property type="molecule type" value="Genomic_DNA"/>
</dbReference>
<sequence length="166" mass="18506">MTTTTTTKATIGSISHGTLRNEDLLKTFADELADMQNGQWLATDTELVREARELLRIGPVHGDSGEWEEFASYLINEDFTRRFNELSPPFCYFGSLEGDGADFGFWPDHVAIGELISDSDCIKDAGPLDQNRIYINIEECLHIEVNDHGNVTISKIEPGEVLLSIV</sequence>